<dbReference type="eggNOG" id="COG0454">
    <property type="taxonomic scope" value="Bacteria"/>
</dbReference>
<dbReference type="SUPFAM" id="SSF55729">
    <property type="entry name" value="Acyl-CoA N-acyltransferases (Nat)"/>
    <property type="match status" value="1"/>
</dbReference>
<keyword evidence="2" id="KW-0808">Transferase</keyword>
<evidence type="ECO:0000259" key="1">
    <source>
        <dbReference type="PROSITE" id="PS51186"/>
    </source>
</evidence>
<dbReference type="CDD" id="cd04301">
    <property type="entry name" value="NAT_SF"/>
    <property type="match status" value="1"/>
</dbReference>
<comment type="caution">
    <text evidence="2">The sequence shown here is derived from an EMBL/GenBank/DDBJ whole genome shotgun (WGS) entry which is preliminary data.</text>
</comment>
<feature type="domain" description="N-acetyltransferase" evidence="1">
    <location>
        <begin position="127"/>
        <end position="265"/>
    </location>
</feature>
<sequence length="265" mass="29549">MPVMDSAAEQLGRIGRFEHGFARVQATEVVDFPWGYALLQADYPASWTHNRVVVTGSVAAEEVIGVADEVLGGAGLRHRQVQFDDAGAGAAAAGAFGRAGYRNHERIVTMVHDGPLPEGDRALVEAVDFEDLRPWLIRDWRADFPDDPDHEIEQLADRVRLYERGAEVTFLAVRGRGGRVLARGELYRRDGVAQFENLITLPDSRGRGYGRALVAEALHRSADDDVRYLIAEATGWPRRWYRRLGYVDRTEVHVFQRTPGSQAIS</sequence>
<gene>
    <name evidence="2" type="ORF">UO65_4158</name>
</gene>
<dbReference type="GO" id="GO:0016747">
    <property type="term" value="F:acyltransferase activity, transferring groups other than amino-acyl groups"/>
    <property type="evidence" value="ECO:0007669"/>
    <property type="project" value="InterPro"/>
</dbReference>
<dbReference type="InterPro" id="IPR016181">
    <property type="entry name" value="Acyl_CoA_acyltransferase"/>
</dbReference>
<dbReference type="AlphaFoldDB" id="W7IVV8"/>
<dbReference type="EMBL" id="AYXG01000154">
    <property type="protein sequence ID" value="EWC60556.1"/>
    <property type="molecule type" value="Genomic_DNA"/>
</dbReference>
<organism evidence="2 3">
    <name type="scientific">Actinokineospora spheciospongiae</name>
    <dbReference type="NCBI Taxonomy" id="909613"/>
    <lineage>
        <taxon>Bacteria</taxon>
        <taxon>Bacillati</taxon>
        <taxon>Actinomycetota</taxon>
        <taxon>Actinomycetes</taxon>
        <taxon>Pseudonocardiales</taxon>
        <taxon>Pseudonocardiaceae</taxon>
        <taxon>Actinokineospora</taxon>
    </lineage>
</organism>
<dbReference type="Gene3D" id="3.40.630.30">
    <property type="match status" value="1"/>
</dbReference>
<dbReference type="Pfam" id="PF00583">
    <property type="entry name" value="Acetyltransf_1"/>
    <property type="match status" value="1"/>
</dbReference>
<reference evidence="2 3" key="1">
    <citation type="journal article" date="2014" name="Genome Announc.">
        <title>Draft Genome Sequence of the Antitrypanosomally Active Sponge-Associated Bacterium Actinokineospora sp. Strain EG49.</title>
        <authorList>
            <person name="Harjes J."/>
            <person name="Ryu T."/>
            <person name="Abdelmohsen U.R."/>
            <person name="Moitinho-Silva L."/>
            <person name="Horn H."/>
            <person name="Ravasi T."/>
            <person name="Hentschel U."/>
        </authorList>
    </citation>
    <scope>NUCLEOTIDE SEQUENCE [LARGE SCALE GENOMIC DNA]</scope>
    <source>
        <strain evidence="2 3">EG49</strain>
    </source>
</reference>
<evidence type="ECO:0000313" key="3">
    <source>
        <dbReference type="Proteomes" id="UP000019277"/>
    </source>
</evidence>
<proteinExistence type="predicted"/>
<keyword evidence="3" id="KW-1185">Reference proteome</keyword>
<dbReference type="PROSITE" id="PS51186">
    <property type="entry name" value="GNAT"/>
    <property type="match status" value="1"/>
</dbReference>
<accession>W7IVV8</accession>
<dbReference type="Proteomes" id="UP000019277">
    <property type="component" value="Unassembled WGS sequence"/>
</dbReference>
<protein>
    <submittedName>
        <fullName evidence="2">Glutathione S-transferase domain protein</fullName>
    </submittedName>
</protein>
<name>W7IVV8_9PSEU</name>
<dbReference type="InterPro" id="IPR000182">
    <property type="entry name" value="GNAT_dom"/>
</dbReference>
<dbReference type="STRING" id="909613.UO65_4158"/>
<evidence type="ECO:0000313" key="2">
    <source>
        <dbReference type="EMBL" id="EWC60556.1"/>
    </source>
</evidence>